<keyword evidence="2" id="KW-1185">Reference proteome</keyword>
<gene>
    <name evidence="1" type="ORF">ACFO3L_02775</name>
</gene>
<protein>
    <submittedName>
        <fullName evidence="1">Helix-turn-helix domain-containing protein</fullName>
    </submittedName>
</protein>
<evidence type="ECO:0000313" key="1">
    <source>
        <dbReference type="EMBL" id="MFC4709556.1"/>
    </source>
</evidence>
<proteinExistence type="predicted"/>
<dbReference type="EMBL" id="JBHSGT010000018">
    <property type="protein sequence ID" value="MFC4709556.1"/>
    <property type="molecule type" value="Genomic_DNA"/>
</dbReference>
<reference evidence="2" key="1">
    <citation type="journal article" date="2019" name="Int. J. Syst. Evol. Microbiol.">
        <title>The Global Catalogue of Microorganisms (GCM) 10K type strain sequencing project: providing services to taxonomists for standard genome sequencing and annotation.</title>
        <authorList>
            <consortium name="The Broad Institute Genomics Platform"/>
            <consortium name="The Broad Institute Genome Sequencing Center for Infectious Disease"/>
            <person name="Wu L."/>
            <person name="Ma J."/>
        </authorList>
    </citation>
    <scope>NUCLEOTIDE SEQUENCE [LARGE SCALE GENOMIC DNA]</scope>
    <source>
        <strain evidence="2">CGMCC 1.19061</strain>
    </source>
</reference>
<organism evidence="1 2">
    <name type="scientific">Enterococcus eurekensis</name>
    <dbReference type="NCBI Taxonomy" id="1159753"/>
    <lineage>
        <taxon>Bacteria</taxon>
        <taxon>Bacillati</taxon>
        <taxon>Bacillota</taxon>
        <taxon>Bacilli</taxon>
        <taxon>Lactobacillales</taxon>
        <taxon>Enterococcaceae</taxon>
        <taxon>Enterococcus</taxon>
    </lineage>
</organism>
<evidence type="ECO:0000313" key="2">
    <source>
        <dbReference type="Proteomes" id="UP001596026"/>
    </source>
</evidence>
<comment type="caution">
    <text evidence="1">The sequence shown here is derived from an EMBL/GenBank/DDBJ whole genome shotgun (WGS) entry which is preliminary data.</text>
</comment>
<dbReference type="RefSeq" id="WP_025785301.1">
    <property type="nucleotide sequence ID" value="NZ_JBHSGT010000018.1"/>
</dbReference>
<name>A0ABV9M385_9ENTE</name>
<dbReference type="GeneID" id="94553680"/>
<sequence>MGQDLEINFNDYMTIYEIAEEKFNKKPNNYYFIYKLEESISKLPAECKISKVEFREKYYVEKYDKNIKNLYLKEDVKRFFRNYVPKASLKAKLKKVVSDATIHKYYKKLNPTEIILGGNLDVFVSIEIAQELTEIINTVAGKGQWGWRTHTFEKYKNQHNYLSLDEVMKKLNCSYATTQRLIKEKLLFVSDKYGDRMLFEKEHVFELFSEQARLIEKYSNNYYTAKQIQAKYSNAFAQYIKGGEDKVRIKVTKVDPPLLLISHFGVQMKLYEKNEIDNLWADYKLYLDMNSMSIEDPFEDFLFKVEQVLNIKFTKTQQNTKLLWYQYVEKYLLRTRMSDKNRITFLTNQFARCTEIIFTTFNKEIYSYSGKEINSKFLNDTPNIRRSYQGDFYYFLKQMLETFTMEGLPLPYSVDELNDPRTFKRIKEVATDIYSLEEYHELYKYTNRVGFHKEKAIQDVTELIQSMNYTKYKRYDSCWLYILVQLTNNWRHSTVLSQIPRIDLSTTSIENLEWLKRNDPSVEDANNIIYQISRYVTKINKTDVSAEGIFTIGEPLKVAFATAISICEFRRRATLDSSSTLIDLSGHLVKKYNPHKDFFSEFTNGFKFENRKMNRTLNTLIWSVLRHMGKGLKESQVSRSHLQDQTTINHYIKLSNEQVKNLVDELFERNQFGFVTQTLTNILFGTETNKSIETERMLEVNKQFGDVFKIEATAGLINRITTEREHVLKYLAEFDMEGLRALFYQSLTGSLPSKQRYHQCIYAECKYENEYGERPSCDTCAASMINVYALENIMDNYIFMMEKIAKEFDSATIGEKQKLANQFFLLHNVVDQARSRFGREVVDGFVEGNTERIKNLGLDLSTKGLKSFRTSGILGG</sequence>
<dbReference type="Proteomes" id="UP001596026">
    <property type="component" value="Unassembled WGS sequence"/>
</dbReference>
<accession>A0ABV9M385</accession>